<dbReference type="Pfam" id="PF23666">
    <property type="entry name" value="Rcc01698_C"/>
    <property type="match status" value="1"/>
</dbReference>
<sequence length="1063" mass="113812">MSGSIGQLAGGLVGAWVGSFFGMPSLGFSIGSSLFASGQTIKADPGDLSYSVSGYGKFMGWGYGTYPVDAPFAVWASNFHAHKKTTSSGGKGGGGVSQEYYEYSIDIAFYLRDCTDGNPISGVRRIWNLTTGELIYDVGTGADAATLIQSRKIADNIQVLTGTSDQDPPALIEAAEGWSPGYRGHALCIMEKLKCGATKQVPLLRFEIAASASTPPHRLTGFNPGNVTLQWRNMSIEEDNGTVLAVGSENELIDGSGYWRDVFRSRYDLDGNLLSKEIKTVDAGPYTSVDATFIPVRNSPGLWIETNWFTYFYWSSWENPTAYAAEDRVYLPAGVTLPAGAALFAVNGAVVRGQWITDEGYRITKWPWVDDDTRERRPSSYWSDSVTVIAGTGTSTLYRMMPSHDGASLYLFYSSPTAAVVYQIDVDTLATVDQWAIGAGYGSSPANAFWVYEDKFILVESAEIRLFTLNADGTATLEGTYSHGDYISFPLSIWPLAPYMITLSVGQMYMDDLLAAGADTLPAVLGDLVERAGVASADHDESLLPTTPVRLSITSQQAARDWLLQLSSLYHYRMRTSAGQLQVTPKGGSAVATIEQADLGMRPANGGAPVLDPPITTYAAQGIALPRSVTVVAVDPESDYAPVQQTYRMRNFGEGQDLTLRTTAILTADQCKDIATIYAKEPHLERLSWSTSVGVKHARYEAGDVLDLPQGRAWLRRVAESGDGTIEWELQAEAASAYTGQGLPTASPPVPSGGIALPGPTHLALLDPPALTDAHTGAGIVVAACGYLSGWSGCNLYVSDAEDGESYSLVATLTEAAVIGVAETALPDHAATMWDRTNSVVVRLVGPNGALSSATEAQVRAGGNVLLWGDEVVGVADVTYLGSRRYQLSTLLRGRRGTEWATSGHAAAETVVLLDSATLQRIDLDVSRIGAGRKYKAVSFGNGIADVQPVSFTAAGVSLEPWAPVMIRGSRDASGTLTVRWQRRGRFVPRPFWRPGLSDLQSYEVDIMSGSTVLRTLTSATESVTYTTAQMSTDGVTPNTPVSVRVYQLSTDVGRGYAGSATI</sequence>
<dbReference type="Proteomes" id="UP000252707">
    <property type="component" value="Unassembled WGS sequence"/>
</dbReference>
<feature type="domain" description="Rcc01698-like C-terminal" evidence="2">
    <location>
        <begin position="817"/>
        <end position="912"/>
    </location>
</feature>
<protein>
    <submittedName>
        <fullName evidence="3">Putative tail protein</fullName>
    </submittedName>
</protein>
<keyword evidence="4" id="KW-1185">Reference proteome</keyword>
<dbReference type="InterPro" id="IPR032876">
    <property type="entry name" value="J_dom"/>
</dbReference>
<evidence type="ECO:0000259" key="1">
    <source>
        <dbReference type="Pfam" id="PF13550"/>
    </source>
</evidence>
<dbReference type="OrthoDB" id="6021410at2"/>
<evidence type="ECO:0000313" key="4">
    <source>
        <dbReference type="Proteomes" id="UP000252707"/>
    </source>
</evidence>
<evidence type="ECO:0000313" key="3">
    <source>
        <dbReference type="EMBL" id="RCX32086.1"/>
    </source>
</evidence>
<name>A0A369CHC5_9GAMM</name>
<evidence type="ECO:0000259" key="2">
    <source>
        <dbReference type="Pfam" id="PF23666"/>
    </source>
</evidence>
<dbReference type="Pfam" id="PF13550">
    <property type="entry name" value="Phage-tail_3"/>
    <property type="match status" value="1"/>
</dbReference>
<accession>A0A369CHC5</accession>
<organism evidence="3 4">
    <name type="scientific">Thioalbus denitrificans</name>
    <dbReference type="NCBI Taxonomy" id="547122"/>
    <lineage>
        <taxon>Bacteria</taxon>
        <taxon>Pseudomonadati</taxon>
        <taxon>Pseudomonadota</taxon>
        <taxon>Gammaproteobacteria</taxon>
        <taxon>Chromatiales</taxon>
        <taxon>Ectothiorhodospiraceae</taxon>
        <taxon>Thioalbus</taxon>
    </lineage>
</organism>
<proteinExistence type="predicted"/>
<dbReference type="EMBL" id="QPJY01000002">
    <property type="protein sequence ID" value="RCX32086.1"/>
    <property type="molecule type" value="Genomic_DNA"/>
</dbReference>
<dbReference type="RefSeq" id="WP_114278903.1">
    <property type="nucleotide sequence ID" value="NZ_QPJY01000002.1"/>
</dbReference>
<reference evidence="3 4" key="1">
    <citation type="submission" date="2018-07" db="EMBL/GenBank/DDBJ databases">
        <title>Genomic Encyclopedia of Type Strains, Phase IV (KMG-IV): sequencing the most valuable type-strain genomes for metagenomic binning, comparative biology and taxonomic classification.</title>
        <authorList>
            <person name="Goeker M."/>
        </authorList>
    </citation>
    <scope>NUCLEOTIDE SEQUENCE [LARGE SCALE GENOMIC DNA]</scope>
    <source>
        <strain evidence="3 4">DSM 26407</strain>
    </source>
</reference>
<comment type="caution">
    <text evidence="3">The sequence shown here is derived from an EMBL/GenBank/DDBJ whole genome shotgun (WGS) entry which is preliminary data.</text>
</comment>
<dbReference type="InterPro" id="IPR056490">
    <property type="entry name" value="Rcc01698_C"/>
</dbReference>
<gene>
    <name evidence="3" type="ORF">DFQ59_102439</name>
</gene>
<dbReference type="AlphaFoldDB" id="A0A369CHC5"/>
<feature type="domain" description="Tip attachment protein J" evidence="1">
    <location>
        <begin position="554"/>
        <end position="720"/>
    </location>
</feature>